<dbReference type="PATRIC" id="fig|1127483.3.peg.2117"/>
<dbReference type="GO" id="GO:0008610">
    <property type="term" value="P:lipid biosynthetic process"/>
    <property type="evidence" value="ECO:0007669"/>
    <property type="project" value="InterPro"/>
</dbReference>
<evidence type="ECO:0000256" key="4">
    <source>
        <dbReference type="ARBA" id="ARBA00023136"/>
    </source>
</evidence>
<evidence type="ECO:0000256" key="6">
    <source>
        <dbReference type="SAM" id="Phobius"/>
    </source>
</evidence>
<gene>
    <name evidence="8" type="ORF">OR16_10564</name>
</gene>
<dbReference type="Pfam" id="PF04116">
    <property type="entry name" value="FA_hydroxylase"/>
    <property type="match status" value="1"/>
</dbReference>
<dbReference type="GO" id="GO:0016491">
    <property type="term" value="F:oxidoreductase activity"/>
    <property type="evidence" value="ECO:0007669"/>
    <property type="project" value="InterPro"/>
</dbReference>
<evidence type="ECO:0000313" key="9">
    <source>
        <dbReference type="Proteomes" id="UP000005808"/>
    </source>
</evidence>
<keyword evidence="4 6" id="KW-0472">Membrane</keyword>
<dbReference type="PANTHER" id="PTHR11863">
    <property type="entry name" value="STEROL DESATURASE"/>
    <property type="match status" value="1"/>
</dbReference>
<protein>
    <submittedName>
        <fullName evidence="8">C-5 sterol desaturase</fullName>
    </submittedName>
</protein>
<dbReference type="GO" id="GO:0005506">
    <property type="term" value="F:iron ion binding"/>
    <property type="evidence" value="ECO:0007669"/>
    <property type="project" value="InterPro"/>
</dbReference>
<comment type="subcellular location">
    <subcellularLocation>
        <location evidence="1">Membrane</location>
    </subcellularLocation>
</comment>
<reference evidence="8 9" key="1">
    <citation type="journal article" date="2012" name="J. Bacteriol.">
        <title>De Novo Genome Project of Cupriavidus basilensis OR16.</title>
        <authorList>
            <person name="Cserhati M."/>
            <person name="Kriszt B."/>
            <person name="Szoboszlay S."/>
            <person name="Toth A."/>
            <person name="Szabo I."/>
            <person name="Tancsics A."/>
            <person name="Nagy I."/>
            <person name="Horvath B."/>
            <person name="Nagy I."/>
            <person name="Kukolya J."/>
        </authorList>
    </citation>
    <scope>NUCLEOTIDE SEQUENCE [LARGE SCALE GENOMIC DNA]</scope>
    <source>
        <strain evidence="8 9">OR16</strain>
    </source>
</reference>
<evidence type="ECO:0000256" key="2">
    <source>
        <dbReference type="ARBA" id="ARBA00022692"/>
    </source>
</evidence>
<evidence type="ECO:0000256" key="5">
    <source>
        <dbReference type="SAM" id="MobiDB-lite"/>
    </source>
</evidence>
<proteinExistence type="predicted"/>
<evidence type="ECO:0000313" key="8">
    <source>
        <dbReference type="EMBL" id="EHP43216.1"/>
    </source>
</evidence>
<feature type="domain" description="Fatty acid hydroxylase" evidence="7">
    <location>
        <begin position="135"/>
        <end position="279"/>
    </location>
</feature>
<name>H1S301_9BURK</name>
<keyword evidence="2 6" id="KW-0812">Transmembrane</keyword>
<feature type="region of interest" description="Disordered" evidence="5">
    <location>
        <begin position="329"/>
        <end position="370"/>
    </location>
</feature>
<dbReference type="Proteomes" id="UP000005808">
    <property type="component" value="Unassembled WGS sequence"/>
</dbReference>
<evidence type="ECO:0000259" key="7">
    <source>
        <dbReference type="Pfam" id="PF04116"/>
    </source>
</evidence>
<sequence length="370" mass="42009">MLDLLNGWIGQIEATLFQDVILPVVYQLGLGGYAEDAFTGTEWLLVGLVQIVVMVLILGPLEKLRPVEAVTDRAAIRTDILYTVVHRLGLFRLAMFFLLGPLMDGLEGHLRLLGWQRVNVEDWWPAVTSIPLVSFFIYLLLFDLLDYWYHRLSHTYRWWWSLHSLHHSQRQMTLWSDNRNHLLDDMLRDVVFAVAALAVGVEPSQYVLLVALSQLLQSLQHANLRLHFGALGERLLVSPRFHRTHHAVGVGHEAIGRPTKLGGCNYGVIFPWWDMLFRTAVFTDAYYPTGVLPHRRARPDAATRRQGARLRRRLPGPAVVRDQAPVAARLKRRRASGAAPEARIPRKARSRARSSCASGARVPRGTYDVC</sequence>
<organism evidence="8 9">
    <name type="scientific">Cupriavidus basilensis OR16</name>
    <dbReference type="NCBI Taxonomy" id="1127483"/>
    <lineage>
        <taxon>Bacteria</taxon>
        <taxon>Pseudomonadati</taxon>
        <taxon>Pseudomonadota</taxon>
        <taxon>Betaproteobacteria</taxon>
        <taxon>Burkholderiales</taxon>
        <taxon>Burkholderiaceae</taxon>
        <taxon>Cupriavidus</taxon>
    </lineage>
</organism>
<dbReference type="InterPro" id="IPR006694">
    <property type="entry name" value="Fatty_acid_hydroxylase"/>
</dbReference>
<comment type="caution">
    <text evidence="8">The sequence shown here is derived from an EMBL/GenBank/DDBJ whole genome shotgun (WGS) entry which is preliminary data.</text>
</comment>
<feature type="transmembrane region" description="Helical" evidence="6">
    <location>
        <begin position="81"/>
        <end position="103"/>
    </location>
</feature>
<dbReference type="GO" id="GO:0016020">
    <property type="term" value="C:membrane"/>
    <property type="evidence" value="ECO:0007669"/>
    <property type="project" value="UniProtKB-SubCell"/>
</dbReference>
<feature type="transmembrane region" description="Helical" evidence="6">
    <location>
        <begin position="123"/>
        <end position="145"/>
    </location>
</feature>
<feature type="transmembrane region" description="Helical" evidence="6">
    <location>
        <begin position="43"/>
        <end position="61"/>
    </location>
</feature>
<dbReference type="InterPro" id="IPR050307">
    <property type="entry name" value="Sterol_Desaturase_Related"/>
</dbReference>
<evidence type="ECO:0000256" key="3">
    <source>
        <dbReference type="ARBA" id="ARBA00022989"/>
    </source>
</evidence>
<dbReference type="EMBL" id="AHJE01000022">
    <property type="protein sequence ID" value="EHP43216.1"/>
    <property type="molecule type" value="Genomic_DNA"/>
</dbReference>
<dbReference type="AlphaFoldDB" id="H1S301"/>
<keyword evidence="3 6" id="KW-1133">Transmembrane helix</keyword>
<accession>H1S301</accession>
<evidence type="ECO:0000256" key="1">
    <source>
        <dbReference type="ARBA" id="ARBA00004370"/>
    </source>
</evidence>